<dbReference type="InterPro" id="IPR029058">
    <property type="entry name" value="AB_hydrolase_fold"/>
</dbReference>
<dbReference type="InterPro" id="IPR050300">
    <property type="entry name" value="GDXG_lipolytic_enzyme"/>
</dbReference>
<dbReference type="RefSeq" id="WP_110308740.1">
    <property type="nucleotide sequence ID" value="NZ_QICL01000001.1"/>
</dbReference>
<protein>
    <submittedName>
        <fullName evidence="4">Acetyl esterase/lipase</fullName>
    </submittedName>
</protein>
<feature type="chain" id="PRO_5016117409" evidence="2">
    <location>
        <begin position="22"/>
        <end position="297"/>
    </location>
</feature>
<keyword evidence="5" id="KW-1185">Reference proteome</keyword>
<keyword evidence="1" id="KW-0378">Hydrolase</keyword>
<dbReference type="InterPro" id="IPR049492">
    <property type="entry name" value="BD-FAE-like_dom"/>
</dbReference>
<evidence type="ECO:0000259" key="3">
    <source>
        <dbReference type="Pfam" id="PF20434"/>
    </source>
</evidence>
<proteinExistence type="predicted"/>
<dbReference type="SUPFAM" id="SSF53474">
    <property type="entry name" value="alpha/beta-Hydrolases"/>
    <property type="match status" value="1"/>
</dbReference>
<dbReference type="OrthoDB" id="9803990at2"/>
<feature type="signal peptide" evidence="2">
    <location>
        <begin position="1"/>
        <end position="21"/>
    </location>
</feature>
<evidence type="ECO:0000256" key="1">
    <source>
        <dbReference type="ARBA" id="ARBA00022801"/>
    </source>
</evidence>
<comment type="caution">
    <text evidence="4">The sequence shown here is derived from an EMBL/GenBank/DDBJ whole genome shotgun (WGS) entry which is preliminary data.</text>
</comment>
<feature type="domain" description="BD-FAE-like" evidence="3">
    <location>
        <begin position="55"/>
        <end position="254"/>
    </location>
</feature>
<dbReference type="AlphaFoldDB" id="A0A2V3PSP9"/>
<evidence type="ECO:0000256" key="2">
    <source>
        <dbReference type="SAM" id="SignalP"/>
    </source>
</evidence>
<dbReference type="PANTHER" id="PTHR48081">
    <property type="entry name" value="AB HYDROLASE SUPERFAMILY PROTEIN C4A8.06C"/>
    <property type="match status" value="1"/>
</dbReference>
<accession>A0A2V3PSP9</accession>
<gene>
    <name evidence="4" type="ORF">CLV62_10110</name>
</gene>
<dbReference type="EMBL" id="QICL01000001">
    <property type="protein sequence ID" value="PXV68747.1"/>
    <property type="molecule type" value="Genomic_DNA"/>
</dbReference>
<reference evidence="4 5" key="1">
    <citation type="submission" date="2018-03" db="EMBL/GenBank/DDBJ databases">
        <title>Genomic Encyclopedia of Archaeal and Bacterial Type Strains, Phase II (KMG-II): from individual species to whole genera.</title>
        <authorList>
            <person name="Goeker M."/>
        </authorList>
    </citation>
    <scope>NUCLEOTIDE SEQUENCE [LARGE SCALE GENOMIC DNA]</scope>
    <source>
        <strain evidence="4 5">DSM 100214</strain>
    </source>
</reference>
<dbReference type="Proteomes" id="UP000247973">
    <property type="component" value="Unassembled WGS sequence"/>
</dbReference>
<dbReference type="Gene3D" id="3.40.50.1820">
    <property type="entry name" value="alpha/beta hydrolase"/>
    <property type="match status" value="1"/>
</dbReference>
<name>A0A2V3PSP9_9BACT</name>
<sequence>MKNLFLLLTFVCFTFSLSAQKVKYIDTQYGVSMPENYTAKTDVVYKTVEGWEGKMDLYLPPNLGKPTPVIINIHGGGWNHGSKDQQTGFTSFFKKGMAVANIGYRLVDVAPAPAAIEDVRSVLIYLIKNAKILNIDTDKIVIMGGSAGGHLALCGGYIADNPIFDTDRGNLKNIKVAAVINKYGIADMVPFSTGDKAYKSAVRWLGDESGNIEFMKSVSPVTYINKKTPPTFIVHGDADPIVPYSQSVELYNVLKKNGVKIEFMTVKDGGHGKFKDEDKSKLSKAIIDFLIAQNIID</sequence>
<dbReference type="PANTHER" id="PTHR48081:SF13">
    <property type="entry name" value="ALPHA_BETA HYDROLASE"/>
    <property type="match status" value="1"/>
</dbReference>
<evidence type="ECO:0000313" key="4">
    <source>
        <dbReference type="EMBL" id="PXV68747.1"/>
    </source>
</evidence>
<keyword evidence="2" id="KW-0732">Signal</keyword>
<dbReference type="GO" id="GO:0016787">
    <property type="term" value="F:hydrolase activity"/>
    <property type="evidence" value="ECO:0007669"/>
    <property type="project" value="UniProtKB-KW"/>
</dbReference>
<organism evidence="4 5">
    <name type="scientific">Dysgonomonas alginatilytica</name>
    <dbReference type="NCBI Taxonomy" id="1605892"/>
    <lineage>
        <taxon>Bacteria</taxon>
        <taxon>Pseudomonadati</taxon>
        <taxon>Bacteroidota</taxon>
        <taxon>Bacteroidia</taxon>
        <taxon>Bacteroidales</taxon>
        <taxon>Dysgonomonadaceae</taxon>
        <taxon>Dysgonomonas</taxon>
    </lineage>
</organism>
<evidence type="ECO:0000313" key="5">
    <source>
        <dbReference type="Proteomes" id="UP000247973"/>
    </source>
</evidence>
<dbReference type="Pfam" id="PF20434">
    <property type="entry name" value="BD-FAE"/>
    <property type="match status" value="1"/>
</dbReference>